<evidence type="ECO:0000313" key="18">
    <source>
        <dbReference type="EMBL" id="SCV01247.1"/>
    </source>
</evidence>
<name>A0A1G4KAQ6_9SACH</name>
<accession>A0A1G4KAQ6</accession>
<feature type="domain" description="Glycosyl transferase family 1" evidence="16">
    <location>
        <begin position="215"/>
        <end position="382"/>
    </location>
</feature>
<dbReference type="UniPathway" id="UPA00378"/>
<evidence type="ECO:0000256" key="3">
    <source>
        <dbReference type="ARBA" id="ARBA00004922"/>
    </source>
</evidence>
<comment type="catalytic activity">
    <reaction evidence="13 15">
        <text>a beta-D-Man-(1-&gt;4)-beta-D-GlcNAc-(1-&gt;4)-alpha-D-GlcNAc-diphospho-di-trans,poly-cis-dolichol + GDP-alpha-D-mannose = an alpha-D-Man-(1-&gt;3)-beta-D-Man-(1-&gt;4)-beta-D-GlcNAc-(1-&gt;4)-alpha-D-GlcNAc-diphospho-di-trans,poly-cis-dolichol + GDP + H(+)</text>
        <dbReference type="Rhea" id="RHEA:29515"/>
        <dbReference type="Rhea" id="RHEA-COMP:19511"/>
        <dbReference type="Rhea" id="RHEA-COMP:19513"/>
        <dbReference type="ChEBI" id="CHEBI:15378"/>
        <dbReference type="ChEBI" id="CHEBI:57527"/>
        <dbReference type="ChEBI" id="CHEBI:58189"/>
        <dbReference type="ChEBI" id="CHEBI:58472"/>
        <dbReference type="ChEBI" id="CHEBI:132510"/>
        <dbReference type="EC" id="2.4.1.132"/>
    </reaction>
    <physiologicalReaction direction="left-to-right" evidence="13 15">
        <dbReference type="Rhea" id="RHEA:29516"/>
    </physiologicalReaction>
</comment>
<organism evidence="18 19">
    <name type="scientific">Lachancea mirantina</name>
    <dbReference type="NCBI Taxonomy" id="1230905"/>
    <lineage>
        <taxon>Eukaryota</taxon>
        <taxon>Fungi</taxon>
        <taxon>Dikarya</taxon>
        <taxon>Ascomycota</taxon>
        <taxon>Saccharomycotina</taxon>
        <taxon>Saccharomycetes</taxon>
        <taxon>Saccharomycetales</taxon>
        <taxon>Saccharomycetaceae</taxon>
        <taxon>Lachancea</taxon>
    </lineage>
</organism>
<dbReference type="STRING" id="1230905.A0A1G4KAQ6"/>
<dbReference type="GO" id="GO:0005789">
    <property type="term" value="C:endoplasmic reticulum membrane"/>
    <property type="evidence" value="ECO:0007669"/>
    <property type="project" value="UniProtKB-SubCell"/>
</dbReference>
<keyword evidence="11 15" id="KW-1133">Transmembrane helix</keyword>
<dbReference type="EC" id="2.4.1.132" evidence="5 15"/>
<evidence type="ECO:0000259" key="16">
    <source>
        <dbReference type="Pfam" id="PF00534"/>
    </source>
</evidence>
<dbReference type="AlphaFoldDB" id="A0A1G4KAQ6"/>
<dbReference type="GO" id="GO:0004378">
    <property type="term" value="F:GDP-Man:Man(1)GlcNAc(2)-PP-Dol alpha-1,3-mannosyltransferase activity"/>
    <property type="evidence" value="ECO:0007669"/>
    <property type="project" value="UniProtKB-UniRule"/>
</dbReference>
<proteinExistence type="inferred from homology"/>
<gene>
    <name evidence="18" type="ORF">LAMI_0G10264G</name>
</gene>
<keyword evidence="8 15" id="KW-0808">Transferase</keyword>
<evidence type="ECO:0000256" key="5">
    <source>
        <dbReference type="ARBA" id="ARBA00012649"/>
    </source>
</evidence>
<sequence>MNQKIKIAFIHPDLGIGGAERLVVDAAVGLQERGFEVTIYTSHCDRSHCFEEIKSNSLKVVVYGDFLPTNLAGKFFILFSNLRQLNLTTQMVLKGEVGVHDVFIVDQLSTCVPLLQIFGRMKTRVMFYCHFPDQLLAKRQGWVKKLYRVPFDLLEQVTMAFADSIVVNSGFTKSVFRKTFTFLQSEPEVVYPCVSLDPVTIPLQDQSILQELRLAENKFYLSINRFERKKNIELALKAFAESQAPGNRFKLVLAGGYDYRIDENREYLRELENIVKQSGLFSATIHFSKDVTPLKSDIALQLKSADIIFLTSVSSSFKELLLQKMELLLYTPSYEHFGIVPLEAMKAGKPVLAVSNGGPLETVVSLKPGQNDEEATGWLRPPIVEEWAAVLNQSKDILKPKTTIFHTNGPLRVKERFSREAMTHSFEENIQECSSWRYYKARKQIFQVMRGFIAFLLISCLTFLPKIYAFLSFFSIIFLLEREAYLINELHTHIVNFNKTLQSHLWSILNNVV</sequence>
<evidence type="ECO:0000256" key="11">
    <source>
        <dbReference type="ARBA" id="ARBA00022989"/>
    </source>
</evidence>
<evidence type="ECO:0000256" key="15">
    <source>
        <dbReference type="RuleBase" id="RU367136"/>
    </source>
</evidence>
<dbReference type="OrthoDB" id="448893at2759"/>
<dbReference type="InterPro" id="IPR001296">
    <property type="entry name" value="Glyco_trans_1"/>
</dbReference>
<dbReference type="CDD" id="cd03805">
    <property type="entry name" value="GT4_ALG2-like"/>
    <property type="match status" value="1"/>
</dbReference>
<evidence type="ECO:0000256" key="14">
    <source>
        <dbReference type="ARBA" id="ARBA00045104"/>
    </source>
</evidence>
<evidence type="ECO:0000256" key="8">
    <source>
        <dbReference type="ARBA" id="ARBA00022679"/>
    </source>
</evidence>
<evidence type="ECO:0000256" key="4">
    <source>
        <dbReference type="ARBA" id="ARBA00011969"/>
    </source>
</evidence>
<comment type="catalytic activity">
    <reaction evidence="14 15">
        <text>an alpha-D-Man-(1-&gt;3)-beta-D-Man-(1-&gt;4)-beta-D-GlcNAc-(1-&gt;4)-alpha-D-GlcNAc-diphospho-di-trans,poly-cis-dolichol + GDP-alpha-D-mannose = an alpha-D-Man-(1-&gt;3)-[alpha-D-Man-(1-&gt;6)]-beta-D-Man-(1-&gt;4)-beta-D-GlcNAc-(1-&gt;4)-alpha-D-GlcNAc-diphospho-di-trans,poly-cis-dolichol + GDP + H(+)</text>
        <dbReference type="Rhea" id="RHEA:29519"/>
        <dbReference type="Rhea" id="RHEA-COMP:19513"/>
        <dbReference type="Rhea" id="RHEA-COMP:19515"/>
        <dbReference type="ChEBI" id="CHEBI:15378"/>
        <dbReference type="ChEBI" id="CHEBI:57527"/>
        <dbReference type="ChEBI" id="CHEBI:58189"/>
        <dbReference type="ChEBI" id="CHEBI:132510"/>
        <dbReference type="ChEBI" id="CHEBI:132511"/>
        <dbReference type="EC" id="2.4.1.257"/>
    </reaction>
    <physiologicalReaction direction="left-to-right" evidence="14 15">
        <dbReference type="Rhea" id="RHEA:29520"/>
    </physiologicalReaction>
</comment>
<evidence type="ECO:0000256" key="7">
    <source>
        <dbReference type="ARBA" id="ARBA00022676"/>
    </source>
</evidence>
<dbReference type="InterPro" id="IPR028098">
    <property type="entry name" value="Glyco_trans_4-like_N"/>
</dbReference>
<dbReference type="Proteomes" id="UP000191024">
    <property type="component" value="Chromosome G"/>
</dbReference>
<dbReference type="SUPFAM" id="SSF53756">
    <property type="entry name" value="UDP-Glycosyltransferase/glycogen phosphorylase"/>
    <property type="match status" value="1"/>
</dbReference>
<feature type="domain" description="Glycosyltransferase subfamily 4-like N-terminal" evidence="17">
    <location>
        <begin position="16"/>
        <end position="197"/>
    </location>
</feature>
<comment type="pathway">
    <text evidence="3 15">Protein modification; protein glycosylation.</text>
</comment>
<evidence type="ECO:0000256" key="13">
    <source>
        <dbReference type="ARBA" id="ARBA00045103"/>
    </source>
</evidence>
<keyword evidence="9 15" id="KW-0812">Transmembrane</keyword>
<evidence type="ECO:0000256" key="6">
    <source>
        <dbReference type="ARBA" id="ARBA00019218"/>
    </source>
</evidence>
<dbReference type="InterPro" id="IPR027054">
    <property type="entry name" value="ALG2"/>
</dbReference>
<evidence type="ECO:0000256" key="2">
    <source>
        <dbReference type="ARBA" id="ARBA00004586"/>
    </source>
</evidence>
<keyword evidence="7 15" id="KW-0328">Glycosyltransferase</keyword>
<evidence type="ECO:0000313" key="19">
    <source>
        <dbReference type="Proteomes" id="UP000191024"/>
    </source>
</evidence>
<dbReference type="Gene3D" id="3.40.50.2000">
    <property type="entry name" value="Glycogen Phosphorylase B"/>
    <property type="match status" value="2"/>
</dbReference>
<protein>
    <recommendedName>
        <fullName evidence="6 15">Alpha-1,3/1,6-mannosyltransferase ALG2</fullName>
        <ecNumber evidence="5 15">2.4.1.132</ecNumber>
        <ecNumber evidence="4 15">2.4.1.257</ecNumber>
    </recommendedName>
    <alternativeName>
        <fullName evidence="15">GDP-Man:Man(1)GlcNAc(2)-PP-Dol alpha-1,3-mannosyltransferase</fullName>
    </alternativeName>
</protein>
<dbReference type="GO" id="GO:0102704">
    <property type="term" value="F:GDP-Man:Man(2)GlcNAc(2)-PP-Dol alpha-1,6-mannosyltransferase activity"/>
    <property type="evidence" value="ECO:0007669"/>
    <property type="project" value="UniProtKB-UniRule"/>
</dbReference>
<keyword evidence="12 15" id="KW-0472">Membrane</keyword>
<dbReference type="PANTHER" id="PTHR45918:SF1">
    <property type="entry name" value="ALPHA-1,3_1,6-MANNOSYLTRANSFERASE ALG2"/>
    <property type="match status" value="1"/>
</dbReference>
<evidence type="ECO:0000256" key="12">
    <source>
        <dbReference type="ARBA" id="ARBA00023136"/>
    </source>
</evidence>
<evidence type="ECO:0000259" key="17">
    <source>
        <dbReference type="Pfam" id="PF13439"/>
    </source>
</evidence>
<dbReference type="EMBL" id="LT598469">
    <property type="protein sequence ID" value="SCV01247.1"/>
    <property type="molecule type" value="Genomic_DNA"/>
</dbReference>
<keyword evidence="10 15" id="KW-0256">Endoplasmic reticulum</keyword>
<comment type="similarity">
    <text evidence="15">Belongs to the glycosyltransferase group 1 family.</text>
</comment>
<comment type="subcellular location">
    <subcellularLocation>
        <location evidence="2 15">Endoplasmic reticulum membrane</location>
    </subcellularLocation>
</comment>
<dbReference type="PANTHER" id="PTHR45918">
    <property type="entry name" value="ALPHA-1,3/1,6-MANNOSYLTRANSFERASE ALG2"/>
    <property type="match status" value="1"/>
</dbReference>
<dbReference type="Pfam" id="PF00534">
    <property type="entry name" value="Glycos_transf_1"/>
    <property type="match status" value="1"/>
</dbReference>
<evidence type="ECO:0000256" key="10">
    <source>
        <dbReference type="ARBA" id="ARBA00022824"/>
    </source>
</evidence>
<dbReference type="EC" id="2.4.1.257" evidence="4 15"/>
<reference evidence="18 19" key="1">
    <citation type="submission" date="2016-03" db="EMBL/GenBank/DDBJ databases">
        <authorList>
            <person name="Devillers H."/>
        </authorList>
    </citation>
    <scope>NUCLEOTIDE SEQUENCE [LARGE SCALE GENOMIC DNA]</scope>
    <source>
        <strain evidence="18">CBS 11717</strain>
    </source>
</reference>
<keyword evidence="19" id="KW-1185">Reference proteome</keyword>
<feature type="transmembrane region" description="Helical" evidence="15">
    <location>
        <begin position="452"/>
        <end position="480"/>
    </location>
</feature>
<comment type="function">
    <text evidence="1 15">Mannosylates Man(2)GlcNAc(2)-dolichol diphosphate and Man(1)GlcNAc(2)-dolichol diphosphate to form Man(3)GlcNAc(2)-dolichol diphosphate.</text>
</comment>
<evidence type="ECO:0000256" key="9">
    <source>
        <dbReference type="ARBA" id="ARBA00022692"/>
    </source>
</evidence>
<dbReference type="Pfam" id="PF13439">
    <property type="entry name" value="Glyco_transf_4"/>
    <property type="match status" value="1"/>
</dbReference>
<evidence type="ECO:0000256" key="1">
    <source>
        <dbReference type="ARBA" id="ARBA00003142"/>
    </source>
</evidence>